<proteinExistence type="predicted"/>
<evidence type="ECO:0000313" key="2">
    <source>
        <dbReference type="EMBL" id="PQM37481.1"/>
    </source>
</evidence>
<evidence type="ECO:0000313" key="3">
    <source>
        <dbReference type="Proteomes" id="UP000250321"/>
    </source>
</evidence>
<accession>A0A314UJJ2</accession>
<dbReference type="OrthoDB" id="10469524at2759"/>
<comment type="caution">
    <text evidence="2">The sequence shown here is derived from an EMBL/GenBank/DDBJ whole genome shotgun (WGS) entry which is preliminary data.</text>
</comment>
<keyword evidence="3" id="KW-1185">Reference proteome</keyword>
<protein>
    <submittedName>
        <fullName evidence="2">Uncharacterized protein</fullName>
    </submittedName>
</protein>
<feature type="region of interest" description="Disordered" evidence="1">
    <location>
        <begin position="1"/>
        <end position="23"/>
    </location>
</feature>
<organism evidence="2 3">
    <name type="scientific">Prunus yedoensis var. nudiflora</name>
    <dbReference type="NCBI Taxonomy" id="2094558"/>
    <lineage>
        <taxon>Eukaryota</taxon>
        <taxon>Viridiplantae</taxon>
        <taxon>Streptophyta</taxon>
        <taxon>Embryophyta</taxon>
        <taxon>Tracheophyta</taxon>
        <taxon>Spermatophyta</taxon>
        <taxon>Magnoliopsida</taxon>
        <taxon>eudicotyledons</taxon>
        <taxon>Gunneridae</taxon>
        <taxon>Pentapetalae</taxon>
        <taxon>rosids</taxon>
        <taxon>fabids</taxon>
        <taxon>Rosales</taxon>
        <taxon>Rosaceae</taxon>
        <taxon>Amygdaloideae</taxon>
        <taxon>Amygdaleae</taxon>
        <taxon>Prunus</taxon>
    </lineage>
</organism>
<dbReference type="EMBL" id="PJQY01003440">
    <property type="protein sequence ID" value="PQM37481.1"/>
    <property type="molecule type" value="Genomic_DNA"/>
</dbReference>
<name>A0A314UJJ2_PRUYE</name>
<gene>
    <name evidence="2" type="ORF">Pyn_23150</name>
</gene>
<evidence type="ECO:0000256" key="1">
    <source>
        <dbReference type="SAM" id="MobiDB-lite"/>
    </source>
</evidence>
<sequence length="72" mass="8000">MFLDASNAVELSPPQPPTPHQNNEVGLKAQVVMAKPGALCAPRSWVARVSIEGCWRRLSSITNNRYDQLRLI</sequence>
<dbReference type="Proteomes" id="UP000250321">
    <property type="component" value="Unassembled WGS sequence"/>
</dbReference>
<reference evidence="2 3" key="1">
    <citation type="submission" date="2018-02" db="EMBL/GenBank/DDBJ databases">
        <title>Draft genome of wild Prunus yedoensis var. nudiflora.</title>
        <authorList>
            <person name="Baek S."/>
            <person name="Kim J.-H."/>
            <person name="Choi K."/>
            <person name="Kim G.-B."/>
            <person name="Cho A."/>
            <person name="Jang H."/>
            <person name="Shin C.-H."/>
            <person name="Yu H.-J."/>
            <person name="Mun J.-H."/>
        </authorList>
    </citation>
    <scope>NUCLEOTIDE SEQUENCE [LARGE SCALE GENOMIC DNA]</scope>
    <source>
        <strain evidence="3">cv. Jeju island</strain>
        <tissue evidence="2">Leaf</tissue>
    </source>
</reference>
<dbReference type="AlphaFoldDB" id="A0A314UJJ2"/>